<feature type="compositionally biased region" description="Polar residues" evidence="1">
    <location>
        <begin position="222"/>
        <end position="238"/>
    </location>
</feature>
<organism evidence="2 3">
    <name type="scientific">Nocardioides koreensis</name>
    <dbReference type="NCBI Taxonomy" id="433651"/>
    <lineage>
        <taxon>Bacteria</taxon>
        <taxon>Bacillati</taxon>
        <taxon>Actinomycetota</taxon>
        <taxon>Actinomycetes</taxon>
        <taxon>Propionibacteriales</taxon>
        <taxon>Nocardioidaceae</taxon>
        <taxon>Nocardioides</taxon>
    </lineage>
</organism>
<dbReference type="Proteomes" id="UP001501771">
    <property type="component" value="Unassembled WGS sequence"/>
</dbReference>
<accession>A0ABN2Z5V7</accession>
<name>A0ABN2Z5V7_9ACTN</name>
<protein>
    <submittedName>
        <fullName evidence="2">Uncharacterized protein</fullName>
    </submittedName>
</protein>
<dbReference type="PANTHER" id="PTHR39337:SF1">
    <property type="entry name" value="BLR5642 PROTEIN"/>
    <property type="match status" value="1"/>
</dbReference>
<sequence length="249" mass="26384">MATVLTFGHGTAGEDELVALLRGGGVGLVVDVRRFPGSRRHPHVATAEVERWLPAAGIDYRWDAGLGGRRRLPAGERDADPWWRVQAFRAYAAYARTADFDAALQRLLGDVRRRPEASVAVMCSESLGGAATGASSATCWCCCTTARSCTSATTEVRRRTCPPSAPGSRPTGCTTTSVRHDGRVVRANGHLSGCLPPDKCPFPRAAGESARPYATCSDRFDSPSQKPSITWIPGSSGSVAAPRVTKSGV</sequence>
<feature type="region of interest" description="Disordered" evidence="1">
    <location>
        <begin position="216"/>
        <end position="249"/>
    </location>
</feature>
<evidence type="ECO:0000313" key="2">
    <source>
        <dbReference type="EMBL" id="GAA2137272.1"/>
    </source>
</evidence>
<evidence type="ECO:0000256" key="1">
    <source>
        <dbReference type="SAM" id="MobiDB-lite"/>
    </source>
</evidence>
<evidence type="ECO:0000313" key="3">
    <source>
        <dbReference type="Proteomes" id="UP001501771"/>
    </source>
</evidence>
<dbReference type="Pfam" id="PF04343">
    <property type="entry name" value="DUF488"/>
    <property type="match status" value="1"/>
</dbReference>
<dbReference type="EMBL" id="BAAAQR010000001">
    <property type="protein sequence ID" value="GAA2137272.1"/>
    <property type="molecule type" value="Genomic_DNA"/>
</dbReference>
<keyword evidence="3" id="KW-1185">Reference proteome</keyword>
<proteinExistence type="predicted"/>
<comment type="caution">
    <text evidence="2">The sequence shown here is derived from an EMBL/GenBank/DDBJ whole genome shotgun (WGS) entry which is preliminary data.</text>
</comment>
<dbReference type="PANTHER" id="PTHR39337">
    <property type="entry name" value="BLR5642 PROTEIN"/>
    <property type="match status" value="1"/>
</dbReference>
<reference evidence="2 3" key="1">
    <citation type="journal article" date="2019" name="Int. J. Syst. Evol. Microbiol.">
        <title>The Global Catalogue of Microorganisms (GCM) 10K type strain sequencing project: providing services to taxonomists for standard genome sequencing and annotation.</title>
        <authorList>
            <consortium name="The Broad Institute Genomics Platform"/>
            <consortium name="The Broad Institute Genome Sequencing Center for Infectious Disease"/>
            <person name="Wu L."/>
            <person name="Ma J."/>
        </authorList>
    </citation>
    <scope>NUCLEOTIDE SEQUENCE [LARGE SCALE GENOMIC DNA]</scope>
    <source>
        <strain evidence="2 3">JCM 16022</strain>
    </source>
</reference>
<dbReference type="InterPro" id="IPR007438">
    <property type="entry name" value="DUF488"/>
</dbReference>
<gene>
    <name evidence="2" type="ORF">GCM10009844_04180</name>
</gene>